<gene>
    <name evidence="4" type="ORF">BDFB_004230</name>
</gene>
<dbReference type="Pfam" id="PF13855">
    <property type="entry name" value="LRR_8"/>
    <property type="match status" value="5"/>
</dbReference>
<proteinExistence type="predicted"/>
<evidence type="ECO:0000256" key="2">
    <source>
        <dbReference type="ARBA" id="ARBA00022737"/>
    </source>
</evidence>
<sequence length="820" mass="93614">MLLKSLIIFAFLAFVTAKSDDVTFKNVAVSGYSMFTYKFNVTIENSNSLKNNLPKKVFDKIEIVGNKIPVLYENSIADIDNLDELIMNNNEILEIRRGAFKNVPLLRKLEITNNKLEQIREGVFNELNVGTLDLSKNSINTIAPGAFDNMSELLNINLGENQLKIWNKNWFANTPLLTRVSLQNNFIEEIPAEAFRNFEGEKQFGSVSLTINIILSHNKIKTIHQNAFKGLSKINNLWLDYNEIDTWNENLLTGIALKDLRLDQNKLQCLTQDFKKIFVADTTHIDGNPWDCGCLKNIEVWATEHGKNVIMAYSKITCDAERIEMKLKNLNKLLKELKKNDNVDDTVPALSVEFFKNLHNVTTLILSSDEIEEIEPGTFAHLSQLKVLHISYNKLSEIREGIFNHLKLTTLNLDGNGITNIAPGAFDDMVDLIGISITQNPLSYWNPHWLTNTPSLIVVNMKYNRIEELGPDSFKNFQGERTLTVNFDHNKIRTINGDAFRGITRITRLSFNHNQLEILNGSFLQGVRIQQLHISHNRIRCVDDDDFSRVFVANVTYVEGNPWDCDCLRKSQVIPVLSQGSIANIDDMRSLRLYDDNIKEVQPGAFQNLPNLETLEIYWNKVEKIQAGVFNDLNLKNLDISANKISSIAPDAFDNMTSLEFINLANNKLTRLNIRWFAKTPSLRNIHISYNLLEEIPANAFGEFKKIQSDADSSPFNIFLEGNIISKIDDDAFKSLKKITVLSLSSNSIETLNGNFLSDLEIDELYLNSNKIQCLDEENYEKIFVAKHTQIIYNPMNTTCLESIEEWAKNHQKDVKTFQI</sequence>
<dbReference type="PANTHER" id="PTHR45617">
    <property type="entry name" value="LEUCINE RICH REPEAT FAMILY PROTEIN"/>
    <property type="match status" value="1"/>
</dbReference>
<dbReference type="InterPro" id="IPR026906">
    <property type="entry name" value="LRR_5"/>
</dbReference>
<dbReference type="AlphaFoldDB" id="A0A482VZM4"/>
<dbReference type="SUPFAM" id="SSF52047">
    <property type="entry name" value="RNI-like"/>
    <property type="match status" value="1"/>
</dbReference>
<accession>A0A482VZM4</accession>
<feature type="signal peptide" evidence="3">
    <location>
        <begin position="1"/>
        <end position="17"/>
    </location>
</feature>
<evidence type="ECO:0000256" key="3">
    <source>
        <dbReference type="SAM" id="SignalP"/>
    </source>
</evidence>
<evidence type="ECO:0000313" key="4">
    <source>
        <dbReference type="EMBL" id="RZC37879.1"/>
    </source>
</evidence>
<dbReference type="SUPFAM" id="SSF52058">
    <property type="entry name" value="L domain-like"/>
    <property type="match status" value="2"/>
</dbReference>
<name>A0A482VZM4_ASBVE</name>
<dbReference type="Proteomes" id="UP000292052">
    <property type="component" value="Unassembled WGS sequence"/>
</dbReference>
<evidence type="ECO:0000256" key="1">
    <source>
        <dbReference type="ARBA" id="ARBA00022614"/>
    </source>
</evidence>
<organism evidence="4 5">
    <name type="scientific">Asbolus verrucosus</name>
    <name type="common">Desert ironclad beetle</name>
    <dbReference type="NCBI Taxonomy" id="1661398"/>
    <lineage>
        <taxon>Eukaryota</taxon>
        <taxon>Metazoa</taxon>
        <taxon>Ecdysozoa</taxon>
        <taxon>Arthropoda</taxon>
        <taxon>Hexapoda</taxon>
        <taxon>Insecta</taxon>
        <taxon>Pterygota</taxon>
        <taxon>Neoptera</taxon>
        <taxon>Endopterygota</taxon>
        <taxon>Coleoptera</taxon>
        <taxon>Polyphaga</taxon>
        <taxon>Cucujiformia</taxon>
        <taxon>Tenebrionidae</taxon>
        <taxon>Pimeliinae</taxon>
        <taxon>Asbolus</taxon>
    </lineage>
</organism>
<dbReference type="PROSITE" id="PS51450">
    <property type="entry name" value="LRR"/>
    <property type="match status" value="2"/>
</dbReference>
<dbReference type="InterPro" id="IPR003591">
    <property type="entry name" value="Leu-rich_rpt_typical-subtyp"/>
</dbReference>
<keyword evidence="2" id="KW-0677">Repeat</keyword>
<keyword evidence="5" id="KW-1185">Reference proteome</keyword>
<keyword evidence="1" id="KW-0433">Leucine-rich repeat</keyword>
<dbReference type="EMBL" id="QDEB01048353">
    <property type="protein sequence ID" value="RZC37879.1"/>
    <property type="molecule type" value="Genomic_DNA"/>
</dbReference>
<feature type="chain" id="PRO_5019712350" evidence="3">
    <location>
        <begin position="18"/>
        <end position="820"/>
    </location>
</feature>
<dbReference type="STRING" id="1661398.A0A482VZM4"/>
<evidence type="ECO:0000313" key="5">
    <source>
        <dbReference type="Proteomes" id="UP000292052"/>
    </source>
</evidence>
<reference evidence="4 5" key="1">
    <citation type="submission" date="2017-03" db="EMBL/GenBank/DDBJ databases">
        <title>Genome of the blue death feigning beetle - Asbolus verrucosus.</title>
        <authorList>
            <person name="Rider S.D."/>
        </authorList>
    </citation>
    <scope>NUCLEOTIDE SEQUENCE [LARGE SCALE GENOMIC DNA]</scope>
    <source>
        <strain evidence="4">Butters</strain>
        <tissue evidence="4">Head and leg muscle</tissue>
    </source>
</reference>
<dbReference type="InterPro" id="IPR032675">
    <property type="entry name" value="LRR_dom_sf"/>
</dbReference>
<dbReference type="OrthoDB" id="676979at2759"/>
<comment type="caution">
    <text evidence="4">The sequence shown here is derived from an EMBL/GenBank/DDBJ whole genome shotgun (WGS) entry which is preliminary data.</text>
</comment>
<dbReference type="Gene3D" id="3.80.10.10">
    <property type="entry name" value="Ribonuclease Inhibitor"/>
    <property type="match status" value="7"/>
</dbReference>
<protein>
    <submittedName>
        <fullName evidence="4">Phospholipase A2 inhibitor-like</fullName>
    </submittedName>
</protein>
<keyword evidence="3" id="KW-0732">Signal</keyword>
<dbReference type="SMART" id="SM00369">
    <property type="entry name" value="LRR_TYP"/>
    <property type="match status" value="17"/>
</dbReference>
<dbReference type="Pfam" id="PF13306">
    <property type="entry name" value="LRR_5"/>
    <property type="match status" value="1"/>
</dbReference>
<dbReference type="InterPro" id="IPR001611">
    <property type="entry name" value="Leu-rich_rpt"/>
</dbReference>